<proteinExistence type="predicted"/>
<feature type="region of interest" description="Disordered" evidence="1">
    <location>
        <begin position="1"/>
        <end position="32"/>
    </location>
</feature>
<accession>A0ABR1AVG5</accession>
<keyword evidence="3" id="KW-1185">Reference proteome</keyword>
<protein>
    <submittedName>
        <fullName evidence="2">Uncharacterized protein</fullName>
    </submittedName>
</protein>
<name>A0ABR1AVG5_POLSC</name>
<gene>
    <name evidence="2" type="ORF">RUM44_010398</name>
</gene>
<evidence type="ECO:0000313" key="3">
    <source>
        <dbReference type="Proteomes" id="UP001359485"/>
    </source>
</evidence>
<dbReference type="EMBL" id="JAWJWF010000045">
    <property type="protein sequence ID" value="KAK6627916.1"/>
    <property type="molecule type" value="Genomic_DNA"/>
</dbReference>
<evidence type="ECO:0000313" key="2">
    <source>
        <dbReference type="EMBL" id="KAK6627916.1"/>
    </source>
</evidence>
<dbReference type="Proteomes" id="UP001359485">
    <property type="component" value="Unassembled WGS sequence"/>
</dbReference>
<sequence length="79" mass="9325">MRAKSQPAKMSAEREREREEEEEEEVERQSKTQTIYNMRDVIKVTTKKRGRYAAVNSCRHGRHFNQTGLIGMTRNEILV</sequence>
<comment type="caution">
    <text evidence="2">The sequence shown here is derived from an EMBL/GenBank/DDBJ whole genome shotgun (WGS) entry which is preliminary data.</text>
</comment>
<evidence type="ECO:0000256" key="1">
    <source>
        <dbReference type="SAM" id="MobiDB-lite"/>
    </source>
</evidence>
<organism evidence="2 3">
    <name type="scientific">Polyplax serrata</name>
    <name type="common">Common mouse louse</name>
    <dbReference type="NCBI Taxonomy" id="468196"/>
    <lineage>
        <taxon>Eukaryota</taxon>
        <taxon>Metazoa</taxon>
        <taxon>Ecdysozoa</taxon>
        <taxon>Arthropoda</taxon>
        <taxon>Hexapoda</taxon>
        <taxon>Insecta</taxon>
        <taxon>Pterygota</taxon>
        <taxon>Neoptera</taxon>
        <taxon>Paraneoptera</taxon>
        <taxon>Psocodea</taxon>
        <taxon>Troctomorpha</taxon>
        <taxon>Phthiraptera</taxon>
        <taxon>Anoplura</taxon>
        <taxon>Polyplacidae</taxon>
        <taxon>Polyplax</taxon>
    </lineage>
</organism>
<reference evidence="2 3" key="1">
    <citation type="submission" date="2023-09" db="EMBL/GenBank/DDBJ databases">
        <title>Genomes of two closely related lineages of the louse Polyplax serrata with different host specificities.</title>
        <authorList>
            <person name="Martinu J."/>
            <person name="Tarabai H."/>
            <person name="Stefka J."/>
            <person name="Hypsa V."/>
        </authorList>
    </citation>
    <scope>NUCLEOTIDE SEQUENCE [LARGE SCALE GENOMIC DNA]</scope>
    <source>
        <strain evidence="2">98ZLc_SE</strain>
    </source>
</reference>